<dbReference type="OrthoDB" id="9796171at2"/>
<dbReference type="EMBL" id="LN879430">
    <property type="protein sequence ID" value="CUH92883.1"/>
    <property type="molecule type" value="Genomic_DNA"/>
</dbReference>
<evidence type="ECO:0000313" key="5">
    <source>
        <dbReference type="Proteomes" id="UP000196053"/>
    </source>
</evidence>
<accession>A0A0K8J6C7</accession>
<dbReference type="SUPFAM" id="SSF55729">
    <property type="entry name" value="Acyl-CoA N-acyltransferases (Nat)"/>
    <property type="match status" value="1"/>
</dbReference>
<dbReference type="KEGG" id="hsd:SD1D_1337"/>
<dbReference type="RefSeq" id="WP_058258215.1">
    <property type="nucleotide sequence ID" value="NZ_JANWKB010000052.1"/>
</dbReference>
<dbReference type="InterPro" id="IPR050680">
    <property type="entry name" value="YpeA/RimI_acetyltransf"/>
</dbReference>
<gene>
    <name evidence="4" type="ORF">SD1D_1337</name>
</gene>
<dbReference type="AlphaFoldDB" id="A0A0K8J6C7"/>
<dbReference type="InterPro" id="IPR000182">
    <property type="entry name" value="GNAT_dom"/>
</dbReference>
<name>A0A0K8J6C7_9FIRM</name>
<dbReference type="GO" id="GO:0016747">
    <property type="term" value="F:acyltransferase activity, transferring groups other than amino-acyl groups"/>
    <property type="evidence" value="ECO:0007669"/>
    <property type="project" value="InterPro"/>
</dbReference>
<protein>
    <recommendedName>
        <fullName evidence="3">N-acetyltransferase domain-containing protein</fullName>
    </recommendedName>
</protein>
<dbReference type="PANTHER" id="PTHR43420:SF44">
    <property type="entry name" value="ACETYLTRANSFERASE YPEA"/>
    <property type="match status" value="1"/>
</dbReference>
<dbReference type="CDD" id="cd04301">
    <property type="entry name" value="NAT_SF"/>
    <property type="match status" value="1"/>
</dbReference>
<dbReference type="Gene3D" id="3.40.630.30">
    <property type="match status" value="1"/>
</dbReference>
<dbReference type="PANTHER" id="PTHR43420">
    <property type="entry name" value="ACETYLTRANSFERASE"/>
    <property type="match status" value="1"/>
</dbReference>
<feature type="domain" description="N-acetyltransferase" evidence="3">
    <location>
        <begin position="1"/>
        <end position="138"/>
    </location>
</feature>
<keyword evidence="2" id="KW-0012">Acyltransferase</keyword>
<dbReference type="Proteomes" id="UP000196053">
    <property type="component" value="Chromosome I"/>
</dbReference>
<dbReference type="InterPro" id="IPR016181">
    <property type="entry name" value="Acyl_CoA_acyltransferase"/>
</dbReference>
<evidence type="ECO:0000256" key="2">
    <source>
        <dbReference type="ARBA" id="ARBA00023315"/>
    </source>
</evidence>
<keyword evidence="1" id="KW-0808">Transferase</keyword>
<keyword evidence="5" id="KW-1185">Reference proteome</keyword>
<organism evidence="4 5">
    <name type="scientific">Herbinix luporum</name>
    <dbReference type="NCBI Taxonomy" id="1679721"/>
    <lineage>
        <taxon>Bacteria</taxon>
        <taxon>Bacillati</taxon>
        <taxon>Bacillota</taxon>
        <taxon>Clostridia</taxon>
        <taxon>Lachnospirales</taxon>
        <taxon>Lachnospiraceae</taxon>
        <taxon>Herbinix</taxon>
    </lineage>
</organism>
<sequence>MIIKDYNYLPEEAKKIRSEVFVKEQGFYDEYDEFDDIAKHMVMYSNEEPISTCRIYYNSEKESYIIGRVAVLKEWRGKNIGRRILNAAEEYIRENGGKSVMLSGQVRVAGFYEKLGYIKQGETYLDEGCPHIWMKKNL</sequence>
<dbReference type="Pfam" id="PF13673">
    <property type="entry name" value="Acetyltransf_10"/>
    <property type="match status" value="1"/>
</dbReference>
<evidence type="ECO:0000259" key="3">
    <source>
        <dbReference type="PROSITE" id="PS51186"/>
    </source>
</evidence>
<proteinExistence type="predicted"/>
<evidence type="ECO:0000256" key="1">
    <source>
        <dbReference type="ARBA" id="ARBA00022679"/>
    </source>
</evidence>
<reference evidence="5" key="1">
    <citation type="submission" date="2015-09" db="EMBL/GenBank/DDBJ databases">
        <authorList>
            <person name="Wibberg D."/>
        </authorList>
    </citation>
    <scope>NUCLEOTIDE SEQUENCE [LARGE SCALE GENOMIC DNA]</scope>
    <source>
        <strain evidence="5">SD1D</strain>
    </source>
</reference>
<evidence type="ECO:0000313" key="4">
    <source>
        <dbReference type="EMBL" id="CUH92883.1"/>
    </source>
</evidence>
<dbReference type="PROSITE" id="PS51186">
    <property type="entry name" value="GNAT"/>
    <property type="match status" value="1"/>
</dbReference>